<comment type="caution">
    <text evidence="1">The sequence shown here is derived from an EMBL/GenBank/DDBJ whole genome shotgun (WGS) entry which is preliminary data.</text>
</comment>
<reference evidence="1 2" key="1">
    <citation type="submission" date="2011-02" db="EMBL/GenBank/DDBJ databases">
        <authorList>
            <person name="Muzny D."/>
            <person name="Qin X."/>
            <person name="Deng J."/>
            <person name="Jiang H."/>
            <person name="Liu Y."/>
            <person name="Qu J."/>
            <person name="Song X.-Z."/>
            <person name="Zhang L."/>
            <person name="Thornton R."/>
            <person name="Coyle M."/>
            <person name="Francisco L."/>
            <person name="Jackson L."/>
            <person name="Javaid M."/>
            <person name="Korchina V."/>
            <person name="Kovar C."/>
            <person name="Mata R."/>
            <person name="Mathew T."/>
            <person name="Ngo R."/>
            <person name="Nguyen L."/>
            <person name="Nguyen N."/>
            <person name="Okwuonu G."/>
            <person name="Ongeri F."/>
            <person name="Pham C."/>
            <person name="Simmons D."/>
            <person name="Wilczek-Boney K."/>
            <person name="Hale W."/>
            <person name="Jakkamsetti A."/>
            <person name="Pham P."/>
            <person name="Ruth R."/>
            <person name="San Lucas F."/>
            <person name="Warren J."/>
            <person name="Zhang J."/>
            <person name="Zhao Z."/>
            <person name="Zhou C."/>
            <person name="Zhu D."/>
            <person name="Lee S."/>
            <person name="Bess C."/>
            <person name="Blankenburg K."/>
            <person name="Forbes L."/>
            <person name="Fu Q."/>
            <person name="Gubbala S."/>
            <person name="Hirani K."/>
            <person name="Jayaseelan J.C."/>
            <person name="Lara F."/>
            <person name="Munidasa M."/>
            <person name="Palculict T."/>
            <person name="Patil S."/>
            <person name="Pu L.-L."/>
            <person name="Saada N."/>
            <person name="Tang L."/>
            <person name="Weissenberger G."/>
            <person name="Zhu Y."/>
            <person name="Hemphill L."/>
            <person name="Shang Y."/>
            <person name="Youmans B."/>
            <person name="Ayvaz T."/>
            <person name="Ross M."/>
            <person name="Santibanez J."/>
            <person name="Aqrawi P."/>
            <person name="Gross S."/>
            <person name="Joshi V."/>
            <person name="Fowler G."/>
            <person name="Nazareth L."/>
            <person name="Reid J."/>
            <person name="Worley K."/>
            <person name="Petrosino J."/>
            <person name="Highlander S."/>
            <person name="Gibbs R."/>
        </authorList>
    </citation>
    <scope>NUCLEOTIDE SEQUENCE [LARGE SCALE GENOMIC DNA]</scope>
    <source>
        <strain evidence="1 2">ATCC BAA-1200</strain>
    </source>
</reference>
<evidence type="ECO:0000313" key="1">
    <source>
        <dbReference type="EMBL" id="EGF10253.1"/>
    </source>
</evidence>
<gene>
    <name evidence="1" type="ORF">HMPREF9123_1890</name>
</gene>
<dbReference type="Proteomes" id="UP000004105">
    <property type="component" value="Unassembled WGS sequence"/>
</dbReference>
<accession>F2BDT6</accession>
<sequence>MNAKPRAWLRHTPCLRDKRPSEICFSDGLLSPIRQKLRLTAPRAIRD</sequence>
<dbReference type="HOGENOM" id="CLU_3170602_0_0_4"/>
<keyword evidence="2" id="KW-1185">Reference proteome</keyword>
<evidence type="ECO:0000313" key="2">
    <source>
        <dbReference type="Proteomes" id="UP000004105"/>
    </source>
</evidence>
<organism evidence="1 2">
    <name type="scientific">Neisseria bacilliformis ATCC BAA-1200</name>
    <dbReference type="NCBI Taxonomy" id="888742"/>
    <lineage>
        <taxon>Bacteria</taxon>
        <taxon>Pseudomonadati</taxon>
        <taxon>Pseudomonadota</taxon>
        <taxon>Betaproteobacteria</taxon>
        <taxon>Neisseriales</taxon>
        <taxon>Neisseriaceae</taxon>
        <taxon>Neisseria</taxon>
    </lineage>
</organism>
<proteinExistence type="predicted"/>
<protein>
    <submittedName>
        <fullName evidence="1">Uncharacterized protein</fullName>
    </submittedName>
</protein>
<dbReference type="EMBL" id="AFAY01000042">
    <property type="protein sequence ID" value="EGF10253.1"/>
    <property type="molecule type" value="Genomic_DNA"/>
</dbReference>
<name>F2BDT6_9NEIS</name>
<dbReference type="AlphaFoldDB" id="F2BDT6"/>